<gene>
    <name evidence="2" type="ORF">SpolCp026</name>
</gene>
<accession>A0A9R0HQC1</accession>
<organism evidence="1 2">
    <name type="scientific">Spinacia oleracea</name>
    <name type="common">Spinach</name>
    <dbReference type="NCBI Taxonomy" id="3562"/>
    <lineage>
        <taxon>Eukaryota</taxon>
        <taxon>Viridiplantae</taxon>
        <taxon>Streptophyta</taxon>
        <taxon>Embryophyta</taxon>
        <taxon>Tracheophyta</taxon>
        <taxon>Spermatophyta</taxon>
        <taxon>Magnoliopsida</taxon>
        <taxon>eudicotyledons</taxon>
        <taxon>Gunneridae</taxon>
        <taxon>Pentapetalae</taxon>
        <taxon>Caryophyllales</taxon>
        <taxon>Chenopodiaceae</taxon>
        <taxon>Chenopodioideae</taxon>
        <taxon>Anserineae</taxon>
        <taxon>Spinacia</taxon>
    </lineage>
</organism>
<keyword evidence="1" id="KW-1185">Reference proteome</keyword>
<keyword evidence="2" id="KW-0934">Plastid</keyword>
<name>A0A9R0HQC1_SPIOL</name>
<dbReference type="GeneID" id="2715697"/>
<geneLocation type="plastid" evidence="2"/>
<evidence type="ECO:0000313" key="1">
    <source>
        <dbReference type="Proteomes" id="UP000813463"/>
    </source>
</evidence>
<evidence type="ECO:0000313" key="2">
    <source>
        <dbReference type="RefSeq" id="NP_054937.1"/>
    </source>
</evidence>
<dbReference type="Proteomes" id="UP000813463">
    <property type="component" value="Chloroplast Pltd"/>
</dbReference>
<proteinExistence type="predicted"/>
<dbReference type="AlphaFoldDB" id="A0A9R0HQC1"/>
<sequence length="27" mass="3304">MLFRTVQILCLCNRFPTRGNEKNFRMD</sequence>
<reference evidence="2" key="3">
    <citation type="submission" date="2025-08" db="UniProtKB">
        <authorList>
            <consortium name="RefSeq"/>
        </authorList>
    </citation>
    <scope>IDENTIFICATION</scope>
</reference>
<reference evidence="1 2" key="2">
    <citation type="journal article" date="2001" name="Plant Mol. Biol.">
        <title>The plastid chromosome of spinach (Spinacia oleracea): complete nucleotide sequence and gene organization.</title>
        <authorList>
            <person name="Schmitz-Linneweber C."/>
            <person name="Maier R.M."/>
            <person name="Alcaraz J.P."/>
            <person name="Cottet A."/>
            <person name="Herrmann R.G."/>
            <person name="Mache R."/>
        </authorList>
    </citation>
    <scope>NUCLEOTIDE SEQUENCE [LARGE SCALE GENOMIC DNA]</scope>
    <source>
        <strain evidence="1">cv. Varoflay</strain>
    </source>
</reference>
<dbReference type="KEGG" id="soe:2715697"/>
<dbReference type="RefSeq" id="NP_054937.1">
    <property type="nucleotide sequence ID" value="NC_002202.1"/>
</dbReference>
<reference evidence="2" key="1">
    <citation type="submission" date="2000-12" db="EMBL/GenBank/DDBJ databases">
        <authorList>
            <consortium name="NCBI Genome Project"/>
        </authorList>
    </citation>
    <scope>NUCLEOTIDE SEQUENCE</scope>
</reference>
<protein>
    <submittedName>
        <fullName evidence="2">Uncharacterized protein</fullName>
    </submittedName>
</protein>